<comment type="caution">
    <text evidence="1">The sequence shown here is derived from an EMBL/GenBank/DDBJ whole genome shotgun (WGS) entry which is preliminary data.</text>
</comment>
<protein>
    <submittedName>
        <fullName evidence="1">Uncharacterized protein</fullName>
    </submittedName>
</protein>
<keyword evidence="2" id="KW-1185">Reference proteome</keyword>
<gene>
    <name evidence="1" type="ORF">T12_6621</name>
</gene>
<evidence type="ECO:0000313" key="1">
    <source>
        <dbReference type="EMBL" id="KRY05727.1"/>
    </source>
</evidence>
<sequence>MTRATGSSDISVECTLEILRRDSACSSLYIVSLLLSCFDPARLPTPFFLTDRTNRSQAGVSNLSASWNVQDFGGAGSALNQSRSIVGACLCVVNKKLAKYVETPNFLKVAVTCWVDDVLLLRLNDVVIDSNDVRPTLSVPAWPRMPLMSSSGDASSSSSSNLGPGHHTMFARSVCNG</sequence>
<dbReference type="AlphaFoldDB" id="A0A0V0YZK0"/>
<name>A0A0V0YZK0_9BILA</name>
<accession>A0A0V0YZK0</accession>
<evidence type="ECO:0000313" key="2">
    <source>
        <dbReference type="Proteomes" id="UP000054783"/>
    </source>
</evidence>
<reference evidence="1 2" key="1">
    <citation type="submission" date="2015-01" db="EMBL/GenBank/DDBJ databases">
        <title>Evolution of Trichinella species and genotypes.</title>
        <authorList>
            <person name="Korhonen P.K."/>
            <person name="Edoardo P."/>
            <person name="Giuseppe L.R."/>
            <person name="Gasser R.B."/>
        </authorList>
    </citation>
    <scope>NUCLEOTIDE SEQUENCE [LARGE SCALE GENOMIC DNA]</scope>
    <source>
        <strain evidence="1">ISS2496</strain>
    </source>
</reference>
<proteinExistence type="predicted"/>
<dbReference type="Proteomes" id="UP000054783">
    <property type="component" value="Unassembled WGS sequence"/>
</dbReference>
<organism evidence="1 2">
    <name type="scientific">Trichinella patagoniensis</name>
    <dbReference type="NCBI Taxonomy" id="990121"/>
    <lineage>
        <taxon>Eukaryota</taxon>
        <taxon>Metazoa</taxon>
        <taxon>Ecdysozoa</taxon>
        <taxon>Nematoda</taxon>
        <taxon>Enoplea</taxon>
        <taxon>Dorylaimia</taxon>
        <taxon>Trichinellida</taxon>
        <taxon>Trichinellidae</taxon>
        <taxon>Trichinella</taxon>
    </lineage>
</organism>
<dbReference type="EMBL" id="JYDQ01001141">
    <property type="protein sequence ID" value="KRY05727.1"/>
    <property type="molecule type" value="Genomic_DNA"/>
</dbReference>